<accession>A0A0J1FPQ3</accession>
<comment type="caution">
    <text evidence="1">The sequence shown here is derived from an EMBL/GenBank/DDBJ whole genome shotgun (WGS) entry which is preliminary data.</text>
</comment>
<dbReference type="EMBL" id="LDZY01000009">
    <property type="protein sequence ID" value="KLU65307.1"/>
    <property type="molecule type" value="Genomic_DNA"/>
</dbReference>
<gene>
    <name evidence="1" type="ORF">DEAC_c28590</name>
</gene>
<name>A0A0J1FPQ3_9FIRM</name>
<dbReference type="PATRIC" id="fig|476652.3.peg.3007"/>
<evidence type="ECO:0000313" key="2">
    <source>
        <dbReference type="Proteomes" id="UP000036356"/>
    </source>
</evidence>
<sequence>MSCQCRECRGKSCVCMLCSQMKNCGYAMLDDCRWEIIQEDANRVGTIKFQIFLRNTHMDISGRNATIMS</sequence>
<protein>
    <submittedName>
        <fullName evidence="1">Uncharacterized protein</fullName>
    </submittedName>
</protein>
<evidence type="ECO:0000313" key="1">
    <source>
        <dbReference type="EMBL" id="KLU65307.1"/>
    </source>
</evidence>
<keyword evidence="2" id="KW-1185">Reference proteome</keyword>
<reference evidence="1 2" key="1">
    <citation type="submission" date="2015-06" db="EMBL/GenBank/DDBJ databases">
        <title>Draft genome of the moderately acidophilic sulfate reducer Candidatus Desulfosporosinus acididurans strain M1.</title>
        <authorList>
            <person name="Poehlein A."/>
            <person name="Petzsch P."/>
            <person name="Johnson B.D."/>
            <person name="Schloemann M."/>
            <person name="Daniel R."/>
            <person name="Muehling M."/>
        </authorList>
    </citation>
    <scope>NUCLEOTIDE SEQUENCE [LARGE SCALE GENOMIC DNA]</scope>
    <source>
        <strain evidence="1 2">M1</strain>
    </source>
</reference>
<organism evidence="1 2">
    <name type="scientific">Desulfosporosinus acididurans</name>
    <dbReference type="NCBI Taxonomy" id="476652"/>
    <lineage>
        <taxon>Bacteria</taxon>
        <taxon>Bacillati</taxon>
        <taxon>Bacillota</taxon>
        <taxon>Clostridia</taxon>
        <taxon>Eubacteriales</taxon>
        <taxon>Desulfitobacteriaceae</taxon>
        <taxon>Desulfosporosinus</taxon>
    </lineage>
</organism>
<dbReference type="AlphaFoldDB" id="A0A0J1FPQ3"/>
<dbReference type="Proteomes" id="UP000036356">
    <property type="component" value="Unassembled WGS sequence"/>
</dbReference>
<proteinExistence type="predicted"/>